<dbReference type="Proteomes" id="UP000604046">
    <property type="component" value="Unassembled WGS sequence"/>
</dbReference>
<proteinExistence type="predicted"/>
<dbReference type="EMBL" id="CAJNDS010001624">
    <property type="protein sequence ID" value="CAE7268024.1"/>
    <property type="molecule type" value="Genomic_DNA"/>
</dbReference>
<accession>A0A812MWN2</accession>
<sequence length="140" mass="16165">MGRQKRPLGPARKRRRLLQTVRSLPRQVELGSLGRLRFQRYEVRGRTETLLVVRGFASHVRHEDALCWAKETPWGYDGSADDMQFLTQWQFLDIEELAGLLQCRDAVRTVNRHVTEASMASQSSPLNSLFYKTISSVYVL</sequence>
<organism evidence="1 2">
    <name type="scientific">Symbiodinium natans</name>
    <dbReference type="NCBI Taxonomy" id="878477"/>
    <lineage>
        <taxon>Eukaryota</taxon>
        <taxon>Sar</taxon>
        <taxon>Alveolata</taxon>
        <taxon>Dinophyceae</taxon>
        <taxon>Suessiales</taxon>
        <taxon>Symbiodiniaceae</taxon>
        <taxon>Symbiodinium</taxon>
    </lineage>
</organism>
<evidence type="ECO:0000313" key="2">
    <source>
        <dbReference type="Proteomes" id="UP000604046"/>
    </source>
</evidence>
<gene>
    <name evidence="1" type="ORF">SNAT2548_LOCUS14215</name>
</gene>
<dbReference type="AlphaFoldDB" id="A0A812MWN2"/>
<dbReference type="OrthoDB" id="422302at2759"/>
<name>A0A812MWN2_9DINO</name>
<evidence type="ECO:0000313" key="1">
    <source>
        <dbReference type="EMBL" id="CAE7268024.1"/>
    </source>
</evidence>
<comment type="caution">
    <text evidence="1">The sequence shown here is derived from an EMBL/GenBank/DDBJ whole genome shotgun (WGS) entry which is preliminary data.</text>
</comment>
<protein>
    <submittedName>
        <fullName evidence="1">Uncharacterized protein</fullName>
    </submittedName>
</protein>
<keyword evidence="2" id="KW-1185">Reference proteome</keyword>
<reference evidence="1" key="1">
    <citation type="submission" date="2021-02" db="EMBL/GenBank/DDBJ databases">
        <authorList>
            <person name="Dougan E. K."/>
            <person name="Rhodes N."/>
            <person name="Thang M."/>
            <person name="Chan C."/>
        </authorList>
    </citation>
    <scope>NUCLEOTIDE SEQUENCE</scope>
</reference>